<name>J3MVY5_ORYBR</name>
<feature type="compositionally biased region" description="Low complexity" evidence="1">
    <location>
        <begin position="92"/>
        <end position="108"/>
    </location>
</feature>
<feature type="compositionally biased region" description="Gly residues" evidence="1">
    <location>
        <begin position="135"/>
        <end position="144"/>
    </location>
</feature>
<accession>J3MVY5</accession>
<protein>
    <submittedName>
        <fullName evidence="2">Uncharacterized protein</fullName>
    </submittedName>
</protein>
<sequence>MPTTCGGRLHRNSAPAPLFLACSCDGGRRPRSPPVPPAALRCRRPALSCKYGGPHSLATSARWSAPSCRRAHPAAVTSSHAPSDRQEPPLAPNSTTSPAESAASPSGSIVAQAESDAVVVVAHGEGEETTVEEGAAGGGERSGG</sequence>
<dbReference type="EnsemblPlants" id="OB09G11640.1">
    <property type="protein sequence ID" value="OB09G11640.1"/>
    <property type="gene ID" value="OB09G11640"/>
</dbReference>
<evidence type="ECO:0000256" key="1">
    <source>
        <dbReference type="SAM" id="MobiDB-lite"/>
    </source>
</evidence>
<organism evidence="2">
    <name type="scientific">Oryza brachyantha</name>
    <name type="common">malo sina</name>
    <dbReference type="NCBI Taxonomy" id="4533"/>
    <lineage>
        <taxon>Eukaryota</taxon>
        <taxon>Viridiplantae</taxon>
        <taxon>Streptophyta</taxon>
        <taxon>Embryophyta</taxon>
        <taxon>Tracheophyta</taxon>
        <taxon>Spermatophyta</taxon>
        <taxon>Magnoliopsida</taxon>
        <taxon>Liliopsida</taxon>
        <taxon>Poales</taxon>
        <taxon>Poaceae</taxon>
        <taxon>BOP clade</taxon>
        <taxon>Oryzoideae</taxon>
        <taxon>Oryzeae</taxon>
        <taxon>Oryzinae</taxon>
        <taxon>Oryza</taxon>
    </lineage>
</organism>
<evidence type="ECO:0000313" key="2">
    <source>
        <dbReference type="EnsemblPlants" id="OB09G11640.1"/>
    </source>
</evidence>
<proteinExistence type="predicted"/>
<dbReference type="Proteomes" id="UP000006038">
    <property type="component" value="Chromosome 9"/>
</dbReference>
<dbReference type="Gramene" id="OB09G11640.1">
    <property type="protein sequence ID" value="OB09G11640.1"/>
    <property type="gene ID" value="OB09G11640"/>
</dbReference>
<evidence type="ECO:0000313" key="3">
    <source>
        <dbReference type="Proteomes" id="UP000006038"/>
    </source>
</evidence>
<reference evidence="2" key="2">
    <citation type="submission" date="2013-04" db="UniProtKB">
        <authorList>
            <consortium name="EnsemblPlants"/>
        </authorList>
    </citation>
    <scope>IDENTIFICATION</scope>
</reference>
<keyword evidence="3" id="KW-1185">Reference proteome</keyword>
<reference evidence="2" key="1">
    <citation type="journal article" date="2013" name="Nat. Commun.">
        <title>Whole-genome sequencing of Oryza brachyantha reveals mechanisms underlying Oryza genome evolution.</title>
        <authorList>
            <person name="Chen J."/>
            <person name="Huang Q."/>
            <person name="Gao D."/>
            <person name="Wang J."/>
            <person name="Lang Y."/>
            <person name="Liu T."/>
            <person name="Li B."/>
            <person name="Bai Z."/>
            <person name="Luis Goicoechea J."/>
            <person name="Liang C."/>
            <person name="Chen C."/>
            <person name="Zhang W."/>
            <person name="Sun S."/>
            <person name="Liao Y."/>
            <person name="Zhang X."/>
            <person name="Yang L."/>
            <person name="Song C."/>
            <person name="Wang M."/>
            <person name="Shi J."/>
            <person name="Liu G."/>
            <person name="Liu J."/>
            <person name="Zhou H."/>
            <person name="Zhou W."/>
            <person name="Yu Q."/>
            <person name="An N."/>
            <person name="Chen Y."/>
            <person name="Cai Q."/>
            <person name="Wang B."/>
            <person name="Liu B."/>
            <person name="Min J."/>
            <person name="Huang Y."/>
            <person name="Wu H."/>
            <person name="Li Z."/>
            <person name="Zhang Y."/>
            <person name="Yin Y."/>
            <person name="Song W."/>
            <person name="Jiang J."/>
            <person name="Jackson S.A."/>
            <person name="Wing R.A."/>
            <person name="Wang J."/>
            <person name="Chen M."/>
        </authorList>
    </citation>
    <scope>NUCLEOTIDE SEQUENCE [LARGE SCALE GENOMIC DNA]</scope>
    <source>
        <strain evidence="2">cv. IRGC 101232</strain>
    </source>
</reference>
<dbReference type="AlphaFoldDB" id="J3MVY5"/>
<feature type="region of interest" description="Disordered" evidence="1">
    <location>
        <begin position="54"/>
        <end position="144"/>
    </location>
</feature>
<dbReference type="HOGENOM" id="CLU_1799455_0_0_1"/>